<evidence type="ECO:0000313" key="1">
    <source>
        <dbReference type="EMBL" id="MFB9328059.1"/>
    </source>
</evidence>
<reference evidence="1 2" key="1">
    <citation type="submission" date="2024-09" db="EMBL/GenBank/DDBJ databases">
        <authorList>
            <person name="Sun Q."/>
            <person name="Mori K."/>
        </authorList>
    </citation>
    <scope>NUCLEOTIDE SEQUENCE [LARGE SCALE GENOMIC DNA]</scope>
    <source>
        <strain evidence="1 2">TISTR 2452</strain>
    </source>
</reference>
<name>A0ABV5KS77_9BACL</name>
<dbReference type="Pfam" id="PF01547">
    <property type="entry name" value="SBP_bac_1"/>
    <property type="match status" value="1"/>
</dbReference>
<dbReference type="PANTHER" id="PTHR43649">
    <property type="entry name" value="ARABINOSE-BINDING PROTEIN-RELATED"/>
    <property type="match status" value="1"/>
</dbReference>
<evidence type="ECO:0000313" key="2">
    <source>
        <dbReference type="Proteomes" id="UP001589747"/>
    </source>
</evidence>
<sequence length="378" mass="42474">MTKTIIRYLTQFEHMQDLLDAKASFELANPGVEVVIEQAADNFESLRVFKSAECPDIMDSGGWYLFNQKGLFADLTPFVEQEPGLADDLQPGIMRVARKDGTLPGLPLDIALPLMVINTEMFDRAGLRYPTDDWTWEEMIELASKLTIRGENGIATQFGLGIGQDIEDLEPFIMRGGKGYLSPDGSTTRGYADSAESIAAMQRIIDAFRIHEVTRKPGEPSEAGDLHEGFAITFGYAWYVGNLIRHGLDEKFRIVGLPQMPNGVKANMIYMGAAGITTKCPHPELAWQFLKHAVLERPERFRHANTLPLTKSLARDGGMAEHPIWSKYIAELDYVQASGFYRNEKWNSSRQLINEEISRMILDGADVGQTMRSWTRYT</sequence>
<dbReference type="SUPFAM" id="SSF53850">
    <property type="entry name" value="Periplasmic binding protein-like II"/>
    <property type="match status" value="1"/>
</dbReference>
<protein>
    <submittedName>
        <fullName evidence="1">Extracellular solute-binding protein</fullName>
    </submittedName>
</protein>
<dbReference type="Gene3D" id="3.40.190.10">
    <property type="entry name" value="Periplasmic binding protein-like II"/>
    <property type="match status" value="1"/>
</dbReference>
<dbReference type="RefSeq" id="WP_377497001.1">
    <property type="nucleotide sequence ID" value="NZ_JBHMDO010000033.1"/>
</dbReference>
<dbReference type="PANTHER" id="PTHR43649:SF12">
    <property type="entry name" value="DIACETYLCHITOBIOSE BINDING PROTEIN DASA"/>
    <property type="match status" value="1"/>
</dbReference>
<dbReference type="EMBL" id="JBHMDO010000033">
    <property type="protein sequence ID" value="MFB9328059.1"/>
    <property type="molecule type" value="Genomic_DNA"/>
</dbReference>
<gene>
    <name evidence="1" type="ORF">ACFFSY_19200</name>
</gene>
<dbReference type="InterPro" id="IPR006059">
    <property type="entry name" value="SBP"/>
</dbReference>
<comment type="caution">
    <text evidence="1">The sequence shown here is derived from an EMBL/GenBank/DDBJ whole genome shotgun (WGS) entry which is preliminary data.</text>
</comment>
<proteinExistence type="predicted"/>
<dbReference type="InterPro" id="IPR050490">
    <property type="entry name" value="Bact_solute-bd_prot1"/>
</dbReference>
<keyword evidence="2" id="KW-1185">Reference proteome</keyword>
<accession>A0ABV5KS77</accession>
<organism evidence="1 2">
    <name type="scientific">Paenibacillus aurantiacus</name>
    <dbReference type="NCBI Taxonomy" id="1936118"/>
    <lineage>
        <taxon>Bacteria</taxon>
        <taxon>Bacillati</taxon>
        <taxon>Bacillota</taxon>
        <taxon>Bacilli</taxon>
        <taxon>Bacillales</taxon>
        <taxon>Paenibacillaceae</taxon>
        <taxon>Paenibacillus</taxon>
    </lineage>
</organism>
<dbReference type="Proteomes" id="UP001589747">
    <property type="component" value="Unassembled WGS sequence"/>
</dbReference>